<proteinExistence type="predicted"/>
<feature type="transmembrane region" description="Helical" evidence="1">
    <location>
        <begin position="6"/>
        <end position="25"/>
    </location>
</feature>
<protein>
    <submittedName>
        <fullName evidence="2">Uncharacterized protein</fullName>
    </submittedName>
</protein>
<gene>
    <name evidence="2" type="ORF">tinsulaeT_35990</name>
</gene>
<keyword evidence="3" id="KW-1185">Reference proteome</keyword>
<accession>A0ABQ6GYE7</accession>
<evidence type="ECO:0000313" key="3">
    <source>
        <dbReference type="Proteomes" id="UP001157186"/>
    </source>
</evidence>
<sequence length="92" mass="10524">MNNFRVFLSISIFIVSGYFIIDLALYSFDWLLLCCSLIGFTSSHYLWPPNYDDESAWYDGLEVVIDLPFRAIALFFRGLGKLVKNADSGLDL</sequence>
<evidence type="ECO:0000256" key="1">
    <source>
        <dbReference type="SAM" id="Phobius"/>
    </source>
</evidence>
<keyword evidence="1" id="KW-0472">Membrane</keyword>
<keyword evidence="1" id="KW-0812">Transmembrane</keyword>
<dbReference type="Proteomes" id="UP001157186">
    <property type="component" value="Unassembled WGS sequence"/>
</dbReference>
<organism evidence="2 3">
    <name type="scientific">Thalassotalea insulae</name>
    <dbReference type="NCBI Taxonomy" id="2056778"/>
    <lineage>
        <taxon>Bacteria</taxon>
        <taxon>Pseudomonadati</taxon>
        <taxon>Pseudomonadota</taxon>
        <taxon>Gammaproteobacteria</taxon>
        <taxon>Alteromonadales</taxon>
        <taxon>Colwelliaceae</taxon>
        <taxon>Thalassotalea</taxon>
    </lineage>
</organism>
<name>A0ABQ6GYE7_9GAMM</name>
<reference evidence="2 3" key="1">
    <citation type="submission" date="2023-03" db="EMBL/GenBank/DDBJ databases">
        <title>Draft genome sequence of Thalassotalea insulae KCTC 62186T.</title>
        <authorList>
            <person name="Sawabe T."/>
        </authorList>
    </citation>
    <scope>NUCLEOTIDE SEQUENCE [LARGE SCALE GENOMIC DNA]</scope>
    <source>
        <strain evidence="2 3">KCTC 62186</strain>
    </source>
</reference>
<dbReference type="EMBL" id="BSST01000001">
    <property type="protein sequence ID" value="GLX80259.1"/>
    <property type="molecule type" value="Genomic_DNA"/>
</dbReference>
<comment type="caution">
    <text evidence="2">The sequence shown here is derived from an EMBL/GenBank/DDBJ whole genome shotgun (WGS) entry which is preliminary data.</text>
</comment>
<evidence type="ECO:0000313" key="2">
    <source>
        <dbReference type="EMBL" id="GLX80259.1"/>
    </source>
</evidence>
<keyword evidence="1" id="KW-1133">Transmembrane helix</keyword>